<evidence type="ECO:0000313" key="3">
    <source>
        <dbReference type="Proteomes" id="UP000008370"/>
    </source>
</evidence>
<name>K5VU12_PHACS</name>
<feature type="signal peptide" evidence="1">
    <location>
        <begin position="1"/>
        <end position="19"/>
    </location>
</feature>
<dbReference type="InterPro" id="IPR021851">
    <property type="entry name" value="DUF3455"/>
</dbReference>
<keyword evidence="1" id="KW-0732">Signal</keyword>
<dbReference type="Pfam" id="PF11937">
    <property type="entry name" value="DUF3455"/>
    <property type="match status" value="1"/>
</dbReference>
<protein>
    <recommendedName>
        <fullName evidence="4">Malate dehydrogenase</fullName>
    </recommendedName>
</protein>
<dbReference type="InParanoid" id="K5VU12"/>
<dbReference type="PANTHER" id="PTHR35567:SF1">
    <property type="entry name" value="CONSERVED FUNGAL PROTEIN (AFU_ORTHOLOGUE AFUA_1G14230)"/>
    <property type="match status" value="1"/>
</dbReference>
<dbReference type="OrthoDB" id="1859733at2759"/>
<gene>
    <name evidence="2" type="ORF">PHACADRAFT_264884</name>
</gene>
<dbReference type="PANTHER" id="PTHR35567">
    <property type="entry name" value="MALATE DEHYDROGENASE (AFU_ORTHOLOGUE AFUA_2G13800)"/>
    <property type="match status" value="1"/>
</dbReference>
<proteinExistence type="predicted"/>
<evidence type="ECO:0008006" key="4">
    <source>
        <dbReference type="Google" id="ProtNLM"/>
    </source>
</evidence>
<reference evidence="2 3" key="1">
    <citation type="journal article" date="2012" name="BMC Genomics">
        <title>Comparative genomics of the white-rot fungi, Phanerochaete carnosa and P. chrysosporium, to elucidate the genetic basis of the distinct wood types they colonize.</title>
        <authorList>
            <person name="Suzuki H."/>
            <person name="MacDonald J."/>
            <person name="Syed K."/>
            <person name="Salamov A."/>
            <person name="Hori C."/>
            <person name="Aerts A."/>
            <person name="Henrissat B."/>
            <person name="Wiebenga A."/>
            <person name="vanKuyk P.A."/>
            <person name="Barry K."/>
            <person name="Lindquist E."/>
            <person name="LaButti K."/>
            <person name="Lapidus A."/>
            <person name="Lucas S."/>
            <person name="Coutinho P."/>
            <person name="Gong Y."/>
            <person name="Samejima M."/>
            <person name="Mahadevan R."/>
            <person name="Abou-Zaid M."/>
            <person name="de Vries R.P."/>
            <person name="Igarashi K."/>
            <person name="Yadav J.S."/>
            <person name="Grigoriev I.V."/>
            <person name="Master E.R."/>
        </authorList>
    </citation>
    <scope>NUCLEOTIDE SEQUENCE [LARGE SCALE GENOMIC DNA]</scope>
    <source>
        <strain evidence="2 3">HHB-10118-sp</strain>
    </source>
</reference>
<dbReference type="GeneID" id="18918949"/>
<organism evidence="2 3">
    <name type="scientific">Phanerochaete carnosa (strain HHB-10118-sp)</name>
    <name type="common">White-rot fungus</name>
    <name type="synonym">Peniophora carnosa</name>
    <dbReference type="NCBI Taxonomy" id="650164"/>
    <lineage>
        <taxon>Eukaryota</taxon>
        <taxon>Fungi</taxon>
        <taxon>Dikarya</taxon>
        <taxon>Basidiomycota</taxon>
        <taxon>Agaricomycotina</taxon>
        <taxon>Agaricomycetes</taxon>
        <taxon>Polyporales</taxon>
        <taxon>Phanerochaetaceae</taxon>
        <taxon>Phanerochaete</taxon>
    </lineage>
</organism>
<dbReference type="EMBL" id="JH930479">
    <property type="protein sequence ID" value="EKM50280.1"/>
    <property type="molecule type" value="Genomic_DNA"/>
</dbReference>
<evidence type="ECO:0000313" key="2">
    <source>
        <dbReference type="EMBL" id="EKM50280.1"/>
    </source>
</evidence>
<dbReference type="KEGG" id="pco:PHACADRAFT_264884"/>
<accession>K5VU12</accession>
<evidence type="ECO:0000256" key="1">
    <source>
        <dbReference type="SAM" id="SignalP"/>
    </source>
</evidence>
<dbReference type="HOGENOM" id="CLU_067863_3_0_1"/>
<keyword evidence="3" id="KW-1185">Reference proteome</keyword>
<dbReference type="RefSeq" id="XP_007401463.1">
    <property type="nucleotide sequence ID" value="XM_007401401.1"/>
</dbReference>
<feature type="chain" id="PRO_5003885125" description="Malate dehydrogenase" evidence="1">
    <location>
        <begin position="20"/>
        <end position="269"/>
    </location>
</feature>
<dbReference type="Proteomes" id="UP000008370">
    <property type="component" value="Unassembled WGS sequence"/>
</dbReference>
<dbReference type="AlphaFoldDB" id="K5VU12"/>
<sequence length="269" mass="28829">MYAFVKLFSALSLLSAAHAFFMPAARADTPPANLSTGGSICSTKQFSIEAALPSDINSNGGEPLPAPVASYPTYTALSVGVQNYTCVNNAWSPIGAITYLFDISCLPQEHHAPFTSFIGALWEAAPPTYTAADIVSLTEEINPGVALGIHYWIPDPVNVTSGKIFAKWDFSQSERMENDTNKANAFLVASEVGSVPDPTNPALNSPWLTEPVLVIDGQPDGDLATQVFRFNSNGGQPPNTTCGSSADFLQVKSTLDFWFFGGYWQNATF</sequence>